<reference evidence="2 3" key="1">
    <citation type="journal article" date="2020" name="BMC Genomics">
        <title>Intraspecific diversification of the crop wild relative Brassica cretica Lam. using demographic model selection.</title>
        <authorList>
            <person name="Kioukis A."/>
            <person name="Michalopoulou V.A."/>
            <person name="Briers L."/>
            <person name="Pirintsos S."/>
            <person name="Studholme D.J."/>
            <person name="Pavlidis P."/>
            <person name="Sarris P.F."/>
        </authorList>
    </citation>
    <scope>NUCLEOTIDE SEQUENCE [LARGE SCALE GENOMIC DNA]</scope>
    <source>
        <strain evidence="3">cv. PFS-1207/04</strain>
    </source>
</reference>
<gene>
    <name evidence="2" type="ORF">DY000_02054476</name>
</gene>
<evidence type="ECO:0000313" key="3">
    <source>
        <dbReference type="Proteomes" id="UP000266723"/>
    </source>
</evidence>
<evidence type="ECO:0000256" key="1">
    <source>
        <dbReference type="SAM" id="MobiDB-lite"/>
    </source>
</evidence>
<proteinExistence type="predicted"/>
<protein>
    <submittedName>
        <fullName evidence="2">Uncharacterized protein</fullName>
    </submittedName>
</protein>
<feature type="compositionally biased region" description="Low complexity" evidence="1">
    <location>
        <begin position="27"/>
        <end position="36"/>
    </location>
</feature>
<comment type="caution">
    <text evidence="2">The sequence shown here is derived from an EMBL/GenBank/DDBJ whole genome shotgun (WGS) entry which is preliminary data.</text>
</comment>
<keyword evidence="3" id="KW-1185">Reference proteome</keyword>
<accession>A0ABQ7A9P9</accession>
<evidence type="ECO:0000313" key="2">
    <source>
        <dbReference type="EMBL" id="KAF3494427.1"/>
    </source>
</evidence>
<sequence>MDLMKTTRTNPKETIPGPTKLAELRALAGSEAGARASESERTTPGEGAGDDQAMGDSVGDGEGDG</sequence>
<dbReference type="Proteomes" id="UP000266723">
    <property type="component" value="Unassembled WGS sequence"/>
</dbReference>
<name>A0ABQ7A9P9_BRACR</name>
<feature type="region of interest" description="Disordered" evidence="1">
    <location>
        <begin position="1"/>
        <end position="20"/>
    </location>
</feature>
<feature type="region of interest" description="Disordered" evidence="1">
    <location>
        <begin position="27"/>
        <end position="65"/>
    </location>
</feature>
<organism evidence="2 3">
    <name type="scientific">Brassica cretica</name>
    <name type="common">Mustard</name>
    <dbReference type="NCBI Taxonomy" id="69181"/>
    <lineage>
        <taxon>Eukaryota</taxon>
        <taxon>Viridiplantae</taxon>
        <taxon>Streptophyta</taxon>
        <taxon>Embryophyta</taxon>
        <taxon>Tracheophyta</taxon>
        <taxon>Spermatophyta</taxon>
        <taxon>Magnoliopsida</taxon>
        <taxon>eudicotyledons</taxon>
        <taxon>Gunneridae</taxon>
        <taxon>Pentapetalae</taxon>
        <taxon>rosids</taxon>
        <taxon>malvids</taxon>
        <taxon>Brassicales</taxon>
        <taxon>Brassicaceae</taxon>
        <taxon>Brassiceae</taxon>
        <taxon>Brassica</taxon>
    </lineage>
</organism>
<dbReference type="EMBL" id="QGKV02002055">
    <property type="protein sequence ID" value="KAF3494427.1"/>
    <property type="molecule type" value="Genomic_DNA"/>
</dbReference>